<dbReference type="RefSeq" id="WP_307112402.1">
    <property type="nucleotide sequence ID" value="NZ_JAURUE010000004.1"/>
</dbReference>
<keyword evidence="1" id="KW-1133">Transmembrane helix</keyword>
<keyword evidence="1" id="KW-0812">Transmembrane</keyword>
<comment type="caution">
    <text evidence="2">The sequence shown here is derived from an EMBL/GenBank/DDBJ whole genome shotgun (WGS) entry which is preliminary data.</text>
</comment>
<gene>
    <name evidence="2" type="ORF">JOF35_008787</name>
</gene>
<evidence type="ECO:0000256" key="1">
    <source>
        <dbReference type="SAM" id="Phobius"/>
    </source>
</evidence>
<reference evidence="2 3" key="1">
    <citation type="submission" date="2023-07" db="EMBL/GenBank/DDBJ databases">
        <title>Sequencing the genomes of 1000 actinobacteria strains.</title>
        <authorList>
            <person name="Klenk H.-P."/>
        </authorList>
    </citation>
    <scope>NUCLEOTIDE SEQUENCE [LARGE SCALE GENOMIC DNA]</scope>
    <source>
        <strain evidence="2 3">DSM 41600</strain>
    </source>
</reference>
<keyword evidence="1" id="KW-0472">Membrane</keyword>
<dbReference type="EMBL" id="JAURUE010000004">
    <property type="protein sequence ID" value="MDP9616429.1"/>
    <property type="molecule type" value="Genomic_DNA"/>
</dbReference>
<sequence length="49" mass="5045">MPILVAAAIAAALTAVVLRITHKVMLRDGAALAVIAYVLLFLVSTLGRG</sequence>
<dbReference type="Proteomes" id="UP001234880">
    <property type="component" value="Unassembled WGS sequence"/>
</dbReference>
<protein>
    <submittedName>
        <fullName evidence="2">PurR-regulated permease PerM</fullName>
    </submittedName>
</protein>
<keyword evidence="3" id="KW-1185">Reference proteome</keyword>
<evidence type="ECO:0000313" key="3">
    <source>
        <dbReference type="Proteomes" id="UP001234880"/>
    </source>
</evidence>
<feature type="transmembrane region" description="Helical" evidence="1">
    <location>
        <begin position="29"/>
        <end position="47"/>
    </location>
</feature>
<evidence type="ECO:0000313" key="2">
    <source>
        <dbReference type="EMBL" id="MDP9616429.1"/>
    </source>
</evidence>
<organism evidence="2 3">
    <name type="scientific">Streptomyces demainii</name>
    <dbReference type="NCBI Taxonomy" id="588122"/>
    <lineage>
        <taxon>Bacteria</taxon>
        <taxon>Bacillati</taxon>
        <taxon>Actinomycetota</taxon>
        <taxon>Actinomycetes</taxon>
        <taxon>Kitasatosporales</taxon>
        <taxon>Streptomycetaceae</taxon>
        <taxon>Streptomyces</taxon>
    </lineage>
</organism>
<proteinExistence type="predicted"/>
<name>A0ABT9L708_9ACTN</name>
<accession>A0ABT9L708</accession>